<dbReference type="EMBL" id="JAKOGI010000414">
    <property type="protein sequence ID" value="KAJ8435415.1"/>
    <property type="molecule type" value="Genomic_DNA"/>
</dbReference>
<organism evidence="2 3">
    <name type="scientific">Carnegiea gigantea</name>
    <dbReference type="NCBI Taxonomy" id="171969"/>
    <lineage>
        <taxon>Eukaryota</taxon>
        <taxon>Viridiplantae</taxon>
        <taxon>Streptophyta</taxon>
        <taxon>Embryophyta</taxon>
        <taxon>Tracheophyta</taxon>
        <taxon>Spermatophyta</taxon>
        <taxon>Magnoliopsida</taxon>
        <taxon>eudicotyledons</taxon>
        <taxon>Gunneridae</taxon>
        <taxon>Pentapetalae</taxon>
        <taxon>Caryophyllales</taxon>
        <taxon>Cactineae</taxon>
        <taxon>Cactaceae</taxon>
        <taxon>Cactoideae</taxon>
        <taxon>Echinocereeae</taxon>
        <taxon>Carnegiea</taxon>
    </lineage>
</organism>
<dbReference type="AlphaFoldDB" id="A0A9Q1K2S8"/>
<keyword evidence="3" id="KW-1185">Reference proteome</keyword>
<proteinExistence type="predicted"/>
<comment type="caution">
    <text evidence="2">The sequence shown here is derived from an EMBL/GenBank/DDBJ whole genome shotgun (WGS) entry which is preliminary data.</text>
</comment>
<dbReference type="Proteomes" id="UP001153076">
    <property type="component" value="Unassembled WGS sequence"/>
</dbReference>
<feature type="compositionally biased region" description="Low complexity" evidence="1">
    <location>
        <begin position="64"/>
        <end position="84"/>
    </location>
</feature>
<evidence type="ECO:0000313" key="2">
    <source>
        <dbReference type="EMBL" id="KAJ8435415.1"/>
    </source>
</evidence>
<protein>
    <submittedName>
        <fullName evidence="2">Uncharacterized protein</fullName>
    </submittedName>
</protein>
<gene>
    <name evidence="2" type="ORF">Cgig2_001067</name>
</gene>
<accession>A0A9Q1K2S8</accession>
<sequence length="206" mass="22368">MDNTRCCNSSFKACNLARIEKPQSSKRLMTQRRKPEEALAQPSENTVGETPPFAKTTSHRKGRSTANHTTPSTASTTPSPTETPQRSLERESAEGGDGGLAEGLNAFKEEEEKQTYKVPAKGVIWEAAPKFGFQTDSLVLIVLKASLVEIRGLFKPSRARVCQVEARLVGLRFSSSLARGLLSLTKSSSSSTRLSSFVPLGVTRLV</sequence>
<name>A0A9Q1K2S8_9CARY</name>
<evidence type="ECO:0000313" key="3">
    <source>
        <dbReference type="Proteomes" id="UP001153076"/>
    </source>
</evidence>
<evidence type="ECO:0000256" key="1">
    <source>
        <dbReference type="SAM" id="MobiDB-lite"/>
    </source>
</evidence>
<feature type="region of interest" description="Disordered" evidence="1">
    <location>
        <begin position="17"/>
        <end position="101"/>
    </location>
</feature>
<reference evidence="2" key="1">
    <citation type="submission" date="2022-04" db="EMBL/GenBank/DDBJ databases">
        <title>Carnegiea gigantea Genome sequencing and assembly v2.</title>
        <authorList>
            <person name="Copetti D."/>
            <person name="Sanderson M.J."/>
            <person name="Burquez A."/>
            <person name="Wojciechowski M.F."/>
        </authorList>
    </citation>
    <scope>NUCLEOTIDE SEQUENCE</scope>
    <source>
        <strain evidence="2">SGP5-SGP5p</strain>
        <tissue evidence="2">Aerial part</tissue>
    </source>
</reference>